<protein>
    <submittedName>
        <fullName evidence="1">Uncharacterized protein</fullName>
    </submittedName>
</protein>
<evidence type="ECO:0000313" key="1">
    <source>
        <dbReference type="Ensembl" id="ENSACIP00000001540.1"/>
    </source>
</evidence>
<reference evidence="1" key="2">
    <citation type="submission" date="2025-09" db="UniProtKB">
        <authorList>
            <consortium name="Ensembl"/>
        </authorList>
    </citation>
    <scope>IDENTIFICATION</scope>
</reference>
<evidence type="ECO:0000313" key="2">
    <source>
        <dbReference type="Proteomes" id="UP000261340"/>
    </source>
</evidence>
<proteinExistence type="predicted"/>
<dbReference type="STRING" id="61819.ENSACIP00000001540"/>
<dbReference type="Proteomes" id="UP000261340">
    <property type="component" value="Unplaced"/>
</dbReference>
<sequence>MVSLSRLHLVWRHFVSSRIGNMASKAQMPTPETALPGRTENIKVSGELVNPVSFSRLLLSHGNQFHEALYTPFLR</sequence>
<dbReference type="AlphaFoldDB" id="A0A3Q0QVW9"/>
<keyword evidence="2" id="KW-1185">Reference proteome</keyword>
<reference evidence="1" key="1">
    <citation type="submission" date="2025-08" db="UniProtKB">
        <authorList>
            <consortium name="Ensembl"/>
        </authorList>
    </citation>
    <scope>IDENTIFICATION</scope>
</reference>
<organism evidence="1 2">
    <name type="scientific">Amphilophus citrinellus</name>
    <name type="common">Midas cichlid</name>
    <name type="synonym">Cichlasoma citrinellum</name>
    <dbReference type="NCBI Taxonomy" id="61819"/>
    <lineage>
        <taxon>Eukaryota</taxon>
        <taxon>Metazoa</taxon>
        <taxon>Chordata</taxon>
        <taxon>Craniata</taxon>
        <taxon>Vertebrata</taxon>
        <taxon>Euteleostomi</taxon>
        <taxon>Actinopterygii</taxon>
        <taxon>Neopterygii</taxon>
        <taxon>Teleostei</taxon>
        <taxon>Neoteleostei</taxon>
        <taxon>Acanthomorphata</taxon>
        <taxon>Ovalentaria</taxon>
        <taxon>Cichlomorphae</taxon>
        <taxon>Cichliformes</taxon>
        <taxon>Cichlidae</taxon>
        <taxon>New World cichlids</taxon>
        <taxon>Cichlasomatinae</taxon>
        <taxon>Heroini</taxon>
        <taxon>Amphilophus</taxon>
    </lineage>
</organism>
<dbReference type="Ensembl" id="ENSACIT00000001608.1">
    <property type="protein sequence ID" value="ENSACIP00000001540.1"/>
    <property type="gene ID" value="ENSACIG00000001287.1"/>
</dbReference>
<accession>A0A3Q0QVW9</accession>
<name>A0A3Q0QVW9_AMPCI</name>